<feature type="compositionally biased region" description="Polar residues" evidence="1">
    <location>
        <begin position="11"/>
        <end position="24"/>
    </location>
</feature>
<keyword evidence="3" id="KW-1185">Reference proteome</keyword>
<dbReference type="AlphaFoldDB" id="A0A8X6P4P5"/>
<gene>
    <name evidence="2" type="ORF">NPIL_61151</name>
</gene>
<evidence type="ECO:0000313" key="2">
    <source>
        <dbReference type="EMBL" id="GFT47368.1"/>
    </source>
</evidence>
<proteinExistence type="predicted"/>
<evidence type="ECO:0000256" key="1">
    <source>
        <dbReference type="SAM" id="MobiDB-lite"/>
    </source>
</evidence>
<organism evidence="2 3">
    <name type="scientific">Nephila pilipes</name>
    <name type="common">Giant wood spider</name>
    <name type="synonym">Nephila maculata</name>
    <dbReference type="NCBI Taxonomy" id="299642"/>
    <lineage>
        <taxon>Eukaryota</taxon>
        <taxon>Metazoa</taxon>
        <taxon>Ecdysozoa</taxon>
        <taxon>Arthropoda</taxon>
        <taxon>Chelicerata</taxon>
        <taxon>Arachnida</taxon>
        <taxon>Araneae</taxon>
        <taxon>Araneomorphae</taxon>
        <taxon>Entelegynae</taxon>
        <taxon>Araneoidea</taxon>
        <taxon>Nephilidae</taxon>
        <taxon>Nephila</taxon>
    </lineage>
</organism>
<protein>
    <submittedName>
        <fullName evidence="2">Uncharacterized protein</fullName>
    </submittedName>
</protein>
<feature type="region of interest" description="Disordered" evidence="1">
    <location>
        <begin position="1"/>
        <end position="24"/>
    </location>
</feature>
<reference evidence="2" key="1">
    <citation type="submission" date="2020-08" db="EMBL/GenBank/DDBJ databases">
        <title>Multicomponent nature underlies the extraordinary mechanical properties of spider dragline silk.</title>
        <authorList>
            <person name="Kono N."/>
            <person name="Nakamura H."/>
            <person name="Mori M."/>
            <person name="Yoshida Y."/>
            <person name="Ohtoshi R."/>
            <person name="Malay A.D."/>
            <person name="Moran D.A.P."/>
            <person name="Tomita M."/>
            <person name="Numata K."/>
            <person name="Arakawa K."/>
        </authorList>
    </citation>
    <scope>NUCLEOTIDE SEQUENCE</scope>
</reference>
<comment type="caution">
    <text evidence="2">The sequence shown here is derived from an EMBL/GenBank/DDBJ whole genome shotgun (WGS) entry which is preliminary data.</text>
</comment>
<dbReference type="Proteomes" id="UP000887013">
    <property type="component" value="Unassembled WGS sequence"/>
</dbReference>
<dbReference type="EMBL" id="BMAW01016128">
    <property type="protein sequence ID" value="GFT47368.1"/>
    <property type="molecule type" value="Genomic_DNA"/>
</dbReference>
<accession>A0A8X6P4P5</accession>
<name>A0A8X6P4P5_NEPPI</name>
<evidence type="ECO:0000313" key="3">
    <source>
        <dbReference type="Proteomes" id="UP000887013"/>
    </source>
</evidence>
<sequence length="98" mass="10963">MMPSQRFGWAYSSQPGSCRSPSDNNMDTQVGLSLPFHFRVLFSDSAETDFIRTAPFSKSNVYVLSSKPTRCGERLLSNGTLFRNSVTMETIITDGQEE</sequence>